<proteinExistence type="predicted"/>
<comment type="caution">
    <text evidence="1">The sequence shown here is derived from an EMBL/GenBank/DDBJ whole genome shotgun (WGS) entry which is preliminary data.</text>
</comment>
<reference evidence="1" key="1">
    <citation type="submission" date="2016-04" db="EMBL/GenBank/DDBJ databases">
        <authorList>
            <person name="Tabuchi Yagui T.R."/>
        </authorList>
    </citation>
    <scope>NUCLEOTIDE SEQUENCE [LARGE SCALE GENOMIC DNA]</scope>
    <source>
        <strain evidence="1">NIES-26</strain>
    </source>
</reference>
<keyword evidence="2" id="KW-1185">Reference proteome</keyword>
<gene>
    <name evidence="1" type="ORF">A6770_24485</name>
</gene>
<accession>A0A367QV00</accession>
<dbReference type="EMBL" id="LXQD01000300">
    <property type="protein sequence ID" value="RCJ28048.1"/>
    <property type="molecule type" value="Genomic_DNA"/>
</dbReference>
<name>A0A367QV00_9NOSO</name>
<organism evidence="1 2">
    <name type="scientific">Nostoc minutum NIES-26</name>
    <dbReference type="NCBI Taxonomy" id="1844469"/>
    <lineage>
        <taxon>Bacteria</taxon>
        <taxon>Bacillati</taxon>
        <taxon>Cyanobacteriota</taxon>
        <taxon>Cyanophyceae</taxon>
        <taxon>Nostocales</taxon>
        <taxon>Nostocaceae</taxon>
        <taxon>Nostoc</taxon>
    </lineage>
</organism>
<protein>
    <submittedName>
        <fullName evidence="1">Uncharacterized protein</fullName>
    </submittedName>
</protein>
<sequence>MRVGFWPSKFSRVYAVATGSLRQEDGGFSRSQMTTGYELPKLNSDIYRQASTLAYPLEPSDDERFLLRTTRLLCAVSVA</sequence>
<dbReference type="Proteomes" id="UP000252107">
    <property type="component" value="Unassembled WGS sequence"/>
</dbReference>
<evidence type="ECO:0000313" key="1">
    <source>
        <dbReference type="EMBL" id="RCJ28048.1"/>
    </source>
</evidence>
<evidence type="ECO:0000313" key="2">
    <source>
        <dbReference type="Proteomes" id="UP000252107"/>
    </source>
</evidence>
<dbReference type="AlphaFoldDB" id="A0A367QV00"/>